<evidence type="ECO:0000259" key="1">
    <source>
        <dbReference type="Pfam" id="PF00117"/>
    </source>
</evidence>
<dbReference type="InterPro" id="IPR029062">
    <property type="entry name" value="Class_I_gatase-like"/>
</dbReference>
<organism evidence="2 3">
    <name type="scientific">Photobacterium chitinilyticum</name>
    <dbReference type="NCBI Taxonomy" id="2485123"/>
    <lineage>
        <taxon>Bacteria</taxon>
        <taxon>Pseudomonadati</taxon>
        <taxon>Pseudomonadota</taxon>
        <taxon>Gammaproteobacteria</taxon>
        <taxon>Vibrionales</taxon>
        <taxon>Vibrionaceae</taxon>
        <taxon>Photobacterium</taxon>
    </lineage>
</organism>
<proteinExistence type="predicted"/>
<dbReference type="Gene3D" id="3.40.50.880">
    <property type="match status" value="1"/>
</dbReference>
<dbReference type="InterPro" id="IPR044992">
    <property type="entry name" value="ChyE-like"/>
</dbReference>
<dbReference type="Pfam" id="PF00117">
    <property type="entry name" value="GATase"/>
    <property type="match status" value="1"/>
</dbReference>
<dbReference type="GO" id="GO:0005829">
    <property type="term" value="C:cytosol"/>
    <property type="evidence" value="ECO:0007669"/>
    <property type="project" value="TreeGrafter"/>
</dbReference>
<keyword evidence="3" id="KW-1185">Reference proteome</keyword>
<dbReference type="PROSITE" id="PS51273">
    <property type="entry name" value="GATASE_TYPE_1"/>
    <property type="match status" value="1"/>
</dbReference>
<reference evidence="2 3" key="1">
    <citation type="submission" date="2018-11" db="EMBL/GenBank/DDBJ databases">
        <title>Photobacterium sp. BEI247 sp. nov., a marine bacterium isolated from Yongle Blue Hole in the South China Sea.</title>
        <authorList>
            <person name="Wang X."/>
        </authorList>
    </citation>
    <scope>NUCLEOTIDE SEQUENCE [LARGE SCALE GENOMIC DNA]</scope>
    <source>
        <strain evidence="3">BEI247</strain>
    </source>
</reference>
<dbReference type="Proteomes" id="UP000287563">
    <property type="component" value="Unassembled WGS sequence"/>
</dbReference>
<dbReference type="EMBL" id="RJLM01000003">
    <property type="protein sequence ID" value="RWX55574.1"/>
    <property type="molecule type" value="Genomic_DNA"/>
</dbReference>
<dbReference type="SUPFAM" id="SSF52317">
    <property type="entry name" value="Class I glutamine amidotransferase-like"/>
    <property type="match status" value="1"/>
</dbReference>
<dbReference type="InterPro" id="IPR017926">
    <property type="entry name" value="GATASE"/>
</dbReference>
<protein>
    <submittedName>
        <fullName evidence="2">GMP synthase</fullName>
    </submittedName>
</protein>
<gene>
    <name evidence="2" type="ORF">EDI28_09455</name>
</gene>
<accession>A0A3S3S1A1</accession>
<dbReference type="AlphaFoldDB" id="A0A3S3S1A1"/>
<feature type="domain" description="Glutamine amidotransferase" evidence="1">
    <location>
        <begin position="78"/>
        <end position="193"/>
    </location>
</feature>
<name>A0A3S3S1A1_9GAMM</name>
<evidence type="ECO:0000313" key="2">
    <source>
        <dbReference type="EMBL" id="RWX55574.1"/>
    </source>
</evidence>
<dbReference type="OrthoDB" id="9813383at2"/>
<dbReference type="PANTHER" id="PTHR42695:SF5">
    <property type="entry name" value="GLUTAMINE AMIDOTRANSFERASE YLR126C-RELATED"/>
    <property type="match status" value="1"/>
</dbReference>
<dbReference type="CDD" id="cd01741">
    <property type="entry name" value="GATase1_1"/>
    <property type="match status" value="1"/>
</dbReference>
<dbReference type="PRINTS" id="PR00099">
    <property type="entry name" value="CPSGATASE"/>
</dbReference>
<evidence type="ECO:0000313" key="3">
    <source>
        <dbReference type="Proteomes" id="UP000287563"/>
    </source>
</evidence>
<dbReference type="RefSeq" id="WP_128783597.1">
    <property type="nucleotide sequence ID" value="NZ_RJLM01000003.1"/>
</dbReference>
<sequence>MILGILLCDDVRPELQTKHGNYPAMFSELFSQVDSGIVLNFYRVMDGQYPESLDECDAYISSGSKFSVYDNIRWIRTFEAFIHQLYQQHIPFIGICFGHQMIARALGGEVCCSNKGWGLGVANVKLNRDMVSQHGWLTDPKKGYSLLVSHQDQITEPPKDTIVLAGSEFCPYAMIQVGHHFLGIQGHPEFTPDYSHDLIQLRSDNYPPQITQTALASLSQHTDHLAVTLWIINFIKLRHLSFSR</sequence>
<comment type="caution">
    <text evidence="2">The sequence shown here is derived from an EMBL/GenBank/DDBJ whole genome shotgun (WGS) entry which is preliminary data.</text>
</comment>
<dbReference type="PANTHER" id="PTHR42695">
    <property type="entry name" value="GLUTAMINE AMIDOTRANSFERASE YLR126C-RELATED"/>
    <property type="match status" value="1"/>
</dbReference>